<reference evidence="1 2" key="1">
    <citation type="submission" date="2013-04" db="EMBL/GenBank/DDBJ databases">
        <title>Genome sequence of Chlamydia psittaci 99DC5.</title>
        <authorList>
            <person name="Huot-Creasy H."/>
            <person name="McCracken C.L."/>
            <person name="Humphries M."/>
            <person name="Sachse K."/>
            <person name="Laroucau K."/>
            <person name="Bavoil P."/>
            <person name="Myers G.S."/>
        </authorList>
    </citation>
    <scope>NUCLEOTIDE SEQUENCE [LARGE SCALE GENOMIC DNA]</scope>
    <source>
        <strain evidence="1 2">99DC5</strain>
    </source>
</reference>
<sequence length="295" mass="33107">MQIEGKIANEPWEALLDNISQGKVCHAILLHGSSLSILSQYAYNLASHILLKDTPEARYKISQKLHPDIQEFQPSGKGRLHSIEIPRDIKKQIAILPYEGYYKIYIIHEVDRMTLPAISVFLKVLEEAPSHSVIILTSAKLQRIPATILSRSLSIHIQGQEKTNPNEEEIAYLLKYASGEMSITEVGKIVKGSADTDKQVLRDKAKYLLEVLLTLFRDRFMLSLNISASAMTYPQYAKGILNLPILPLEKVLVIIEKAYQALDNSSSATSCMEWVALQLASLNHRSSVLIERTCP</sequence>
<evidence type="ECO:0000313" key="2">
    <source>
        <dbReference type="Proteomes" id="UP000014627"/>
    </source>
</evidence>
<dbReference type="InterPro" id="IPR027417">
    <property type="entry name" value="P-loop_NTPase"/>
</dbReference>
<accession>A0ABP2X2H9</accession>
<dbReference type="EMBL" id="ATLC01000054">
    <property type="protein sequence ID" value="EPJ27575.1"/>
    <property type="molecule type" value="Genomic_DNA"/>
</dbReference>
<dbReference type="PANTHER" id="PTHR11669:SF0">
    <property type="entry name" value="PROTEIN STICHEL-LIKE 2"/>
    <property type="match status" value="1"/>
</dbReference>
<dbReference type="GeneID" id="12242967"/>
<dbReference type="Pfam" id="PF13177">
    <property type="entry name" value="DNA_pol3_delta2"/>
    <property type="match status" value="1"/>
</dbReference>
<dbReference type="SUPFAM" id="SSF52540">
    <property type="entry name" value="P-loop containing nucleoside triphosphate hydrolases"/>
    <property type="match status" value="1"/>
</dbReference>
<evidence type="ECO:0000313" key="1">
    <source>
        <dbReference type="EMBL" id="EPJ27575.1"/>
    </source>
</evidence>
<protein>
    <submittedName>
        <fullName evidence="1">DNA polymerase III, delta subunit</fullName>
    </submittedName>
</protein>
<organism evidence="1 2">
    <name type="scientific">Chlamydia psittaci 99DC5</name>
    <dbReference type="NCBI Taxonomy" id="1112251"/>
    <lineage>
        <taxon>Bacteria</taxon>
        <taxon>Pseudomonadati</taxon>
        <taxon>Chlamydiota</taxon>
        <taxon>Chlamydiia</taxon>
        <taxon>Chlamydiales</taxon>
        <taxon>Chlamydiaceae</taxon>
        <taxon>Chlamydia/Chlamydophila group</taxon>
        <taxon>Chlamydia</taxon>
    </lineage>
</organism>
<gene>
    <name evidence="1" type="ORF">CP99DC5_0962</name>
</gene>
<proteinExistence type="predicted"/>
<dbReference type="NCBIfam" id="NF004577">
    <property type="entry name" value="PRK05917.1"/>
    <property type="match status" value="1"/>
</dbReference>
<dbReference type="InterPro" id="IPR050238">
    <property type="entry name" value="DNA_Rep/Repair_Clamp_Loader"/>
</dbReference>
<comment type="caution">
    <text evidence="1">The sequence shown here is derived from an EMBL/GenBank/DDBJ whole genome shotgun (WGS) entry which is preliminary data.</text>
</comment>
<dbReference type="Gene3D" id="3.40.50.300">
    <property type="entry name" value="P-loop containing nucleotide triphosphate hydrolases"/>
    <property type="match status" value="1"/>
</dbReference>
<keyword evidence="2" id="KW-1185">Reference proteome</keyword>
<dbReference type="RefSeq" id="WP_006343186.1">
    <property type="nucleotide sequence ID" value="NZ_KE356190.1"/>
</dbReference>
<name>A0ABP2X2H9_CHLPS</name>
<dbReference type="PANTHER" id="PTHR11669">
    <property type="entry name" value="REPLICATION FACTOR C / DNA POLYMERASE III GAMMA-TAU SUBUNIT"/>
    <property type="match status" value="1"/>
</dbReference>
<dbReference type="Proteomes" id="UP000014627">
    <property type="component" value="Unassembled WGS sequence"/>
</dbReference>